<evidence type="ECO:0000256" key="2">
    <source>
        <dbReference type="ARBA" id="ARBA00004818"/>
    </source>
</evidence>
<comment type="caution">
    <text evidence="5">The sequence shown here is derived from an EMBL/GenBank/DDBJ whole genome shotgun (WGS) entry which is preliminary data.</text>
</comment>
<comment type="catalytic activity">
    <reaction evidence="1">
        <text>2-phosphoglycolate + H2O = glycolate + phosphate</text>
        <dbReference type="Rhea" id="RHEA:14369"/>
        <dbReference type="ChEBI" id="CHEBI:15377"/>
        <dbReference type="ChEBI" id="CHEBI:29805"/>
        <dbReference type="ChEBI" id="CHEBI:43474"/>
        <dbReference type="ChEBI" id="CHEBI:58033"/>
        <dbReference type="EC" id="3.1.3.18"/>
    </reaction>
</comment>
<dbReference type="NCBIfam" id="TIGR01549">
    <property type="entry name" value="HAD-SF-IA-v1"/>
    <property type="match status" value="1"/>
</dbReference>
<gene>
    <name evidence="5" type="ORF">CLV80_102305</name>
</gene>
<dbReference type="PANTHER" id="PTHR43434">
    <property type="entry name" value="PHOSPHOGLYCOLATE PHOSPHATASE"/>
    <property type="match status" value="1"/>
</dbReference>
<proteinExistence type="inferred from homology"/>
<dbReference type="SFLD" id="SFLDS00003">
    <property type="entry name" value="Haloacid_Dehalogenase"/>
    <property type="match status" value="1"/>
</dbReference>
<comment type="similarity">
    <text evidence="3">Belongs to the HAD-like hydrolase superfamily. CbbY/CbbZ/Gph/YieH family.</text>
</comment>
<sequence length="232" mass="24547">MIKGIIFDKDGTLFDFNATWGAWTRQMLEAETGDDQAQFDALTEVLGYDASANRFFPGSVVIASTVDVVADHILTVLGDVSKADLLSRMNASAALVEQQEAVPLVDYFTSLAEMNLVLGIATNDAEAPALRHLERAGVRSHFDFIAGYDSGHGAKPEPGQLHAFCAQTGLGTAECAMVGDSTHDLDAGRAAGMLTIGVLTGPAPQEELAPRADVVLPHIGAIPDWLRAEGLV</sequence>
<accession>A0A2T0W387</accession>
<protein>
    <recommendedName>
        <fullName evidence="4">phosphoglycolate phosphatase</fullName>
        <ecNumber evidence="4">3.1.3.18</ecNumber>
    </recommendedName>
</protein>
<keyword evidence="6" id="KW-1185">Reference proteome</keyword>
<evidence type="ECO:0000256" key="3">
    <source>
        <dbReference type="ARBA" id="ARBA00006171"/>
    </source>
</evidence>
<dbReference type="PANTHER" id="PTHR43434:SF1">
    <property type="entry name" value="PHOSPHOGLYCOLATE PHOSPHATASE"/>
    <property type="match status" value="1"/>
</dbReference>
<dbReference type="GO" id="GO:0008967">
    <property type="term" value="F:phosphoglycolate phosphatase activity"/>
    <property type="evidence" value="ECO:0007669"/>
    <property type="project" value="UniProtKB-EC"/>
</dbReference>
<dbReference type="InterPro" id="IPR036412">
    <property type="entry name" value="HAD-like_sf"/>
</dbReference>
<evidence type="ECO:0000256" key="1">
    <source>
        <dbReference type="ARBA" id="ARBA00000830"/>
    </source>
</evidence>
<dbReference type="InterPro" id="IPR023214">
    <property type="entry name" value="HAD_sf"/>
</dbReference>
<dbReference type="Pfam" id="PF00702">
    <property type="entry name" value="Hydrolase"/>
    <property type="match status" value="1"/>
</dbReference>
<dbReference type="Proteomes" id="UP000238007">
    <property type="component" value="Unassembled WGS sequence"/>
</dbReference>
<dbReference type="InterPro" id="IPR006439">
    <property type="entry name" value="HAD-SF_hydro_IA"/>
</dbReference>
<dbReference type="GO" id="GO:0006281">
    <property type="term" value="P:DNA repair"/>
    <property type="evidence" value="ECO:0007669"/>
    <property type="project" value="TreeGrafter"/>
</dbReference>
<name>A0A2T0W387_9RHOB</name>
<evidence type="ECO:0000313" key="5">
    <source>
        <dbReference type="EMBL" id="PRY79660.1"/>
    </source>
</evidence>
<reference evidence="5 6" key="1">
    <citation type="submission" date="2018-03" db="EMBL/GenBank/DDBJ databases">
        <title>Genomic Encyclopedia of Archaeal and Bacterial Type Strains, Phase II (KMG-II): from individual species to whole genera.</title>
        <authorList>
            <person name="Goeker M."/>
        </authorList>
    </citation>
    <scope>NUCLEOTIDE SEQUENCE [LARGE SCALE GENOMIC DNA]</scope>
    <source>
        <strain evidence="5 6">DSM 101533</strain>
    </source>
</reference>
<evidence type="ECO:0000256" key="4">
    <source>
        <dbReference type="ARBA" id="ARBA00013078"/>
    </source>
</evidence>
<dbReference type="EMBL" id="PVTP01000002">
    <property type="protein sequence ID" value="PRY79660.1"/>
    <property type="molecule type" value="Genomic_DNA"/>
</dbReference>
<dbReference type="InterPro" id="IPR050155">
    <property type="entry name" value="HAD-like_hydrolase_sf"/>
</dbReference>
<dbReference type="RefSeq" id="WP_106355036.1">
    <property type="nucleotide sequence ID" value="NZ_PVTP01000002.1"/>
</dbReference>
<dbReference type="InterPro" id="IPR023198">
    <property type="entry name" value="PGP-like_dom2"/>
</dbReference>
<evidence type="ECO:0000313" key="6">
    <source>
        <dbReference type="Proteomes" id="UP000238007"/>
    </source>
</evidence>
<dbReference type="SFLD" id="SFLDG01129">
    <property type="entry name" value="C1.5:_HAD__Beta-PGM__Phosphata"/>
    <property type="match status" value="1"/>
</dbReference>
<dbReference type="Gene3D" id="3.40.50.1000">
    <property type="entry name" value="HAD superfamily/HAD-like"/>
    <property type="match status" value="1"/>
</dbReference>
<dbReference type="EC" id="3.1.3.18" evidence="4"/>
<comment type="pathway">
    <text evidence="2">Organic acid metabolism; glycolate biosynthesis; glycolate from 2-phosphoglycolate: step 1/1.</text>
</comment>
<dbReference type="OrthoDB" id="9797743at2"/>
<dbReference type="SUPFAM" id="SSF56784">
    <property type="entry name" value="HAD-like"/>
    <property type="match status" value="1"/>
</dbReference>
<dbReference type="GO" id="GO:0005829">
    <property type="term" value="C:cytosol"/>
    <property type="evidence" value="ECO:0007669"/>
    <property type="project" value="TreeGrafter"/>
</dbReference>
<dbReference type="AlphaFoldDB" id="A0A2T0W387"/>
<dbReference type="Gene3D" id="1.10.150.240">
    <property type="entry name" value="Putative phosphatase, domain 2"/>
    <property type="match status" value="1"/>
</dbReference>
<organism evidence="5 6">
    <name type="scientific">Yoonia maritima</name>
    <dbReference type="NCBI Taxonomy" id="1435347"/>
    <lineage>
        <taxon>Bacteria</taxon>
        <taxon>Pseudomonadati</taxon>
        <taxon>Pseudomonadota</taxon>
        <taxon>Alphaproteobacteria</taxon>
        <taxon>Rhodobacterales</taxon>
        <taxon>Paracoccaceae</taxon>
        <taxon>Yoonia</taxon>
    </lineage>
</organism>